<dbReference type="PANTHER" id="PTHR43224">
    <property type="entry name" value="AMIDINOTRANSFERASE"/>
    <property type="match status" value="1"/>
</dbReference>
<proteinExistence type="predicted"/>
<dbReference type="GO" id="GO:0016740">
    <property type="term" value="F:transferase activity"/>
    <property type="evidence" value="ECO:0007669"/>
    <property type="project" value="UniProtKB-KW"/>
</dbReference>
<dbReference type="InterPro" id="IPR014541">
    <property type="entry name" value="Amdntrnsf_FN0238"/>
</dbReference>
<dbReference type="SUPFAM" id="SSF55909">
    <property type="entry name" value="Pentein"/>
    <property type="match status" value="1"/>
</dbReference>
<keyword evidence="2" id="KW-0808">Transferase</keyword>
<dbReference type="Proteomes" id="UP000288227">
    <property type="component" value="Unassembled WGS sequence"/>
</dbReference>
<evidence type="ECO:0000256" key="1">
    <source>
        <dbReference type="SAM" id="MobiDB-lite"/>
    </source>
</evidence>
<keyword evidence="3" id="KW-1185">Reference proteome</keyword>
<dbReference type="NCBIfam" id="NF046062">
    <property type="entry name" value="citrull_CtlX"/>
    <property type="match status" value="1"/>
</dbReference>
<evidence type="ECO:0000313" key="2">
    <source>
        <dbReference type="EMBL" id="GCC50641.1"/>
    </source>
</evidence>
<dbReference type="Pfam" id="PF19420">
    <property type="entry name" value="DDAH_eukar"/>
    <property type="match status" value="1"/>
</dbReference>
<evidence type="ECO:0000313" key="3">
    <source>
        <dbReference type="Proteomes" id="UP000288227"/>
    </source>
</evidence>
<accession>A0A401U6S9</accession>
<dbReference type="EMBL" id="BHXQ01000001">
    <property type="protein sequence ID" value="GCC50641.1"/>
    <property type="molecule type" value="Genomic_DNA"/>
</dbReference>
<name>A0A401U6S9_9BACT</name>
<dbReference type="PIRSF" id="PIRSF028188">
    <property type="entry name" value="Amdntrnsf_FN0238"/>
    <property type="match status" value="1"/>
</dbReference>
<organism evidence="2 3">
    <name type="scientific">Chryseotalea sanaruensis</name>
    <dbReference type="NCBI Taxonomy" id="2482724"/>
    <lineage>
        <taxon>Bacteria</taxon>
        <taxon>Pseudomonadati</taxon>
        <taxon>Bacteroidota</taxon>
        <taxon>Cytophagia</taxon>
        <taxon>Cytophagales</taxon>
        <taxon>Chryseotaleaceae</taxon>
        <taxon>Chryseotalea</taxon>
    </lineage>
</organism>
<sequence>MVRPANFGFNEQTAATNSFQRSTEDDQAIVHRTALREFDDMVDLLKDNLIDLVVFEDTKDPIKPDAIFPNNWMSVHEDGKLLLYPMFAQNRRQERRPEFVQMLRDKFSIKDIIDFSAEERNKKVVEGTGSLVFDHINKIAYASRSERTDENLAQEIAQRLGYSLILFDAVDQHGKSIYHTNVLMCVGEKFVVLCLDAITKDEDQELVLNSFANTGHKVVAISYAQMASFAGNMLEVKNRKGEPFVLLSLQAFNSLIPGQIDAITQFADLLPINIQTIETHGGGSVRCMVGGIHAPKK</sequence>
<dbReference type="Gene3D" id="3.75.10.10">
    <property type="entry name" value="L-arginine/glycine Amidinotransferase, Chain A"/>
    <property type="match status" value="1"/>
</dbReference>
<gene>
    <name evidence="2" type="ORF">SanaruYs_08590</name>
</gene>
<protein>
    <submittedName>
        <fullName evidence="2">Amidinotransferase</fullName>
    </submittedName>
</protein>
<feature type="region of interest" description="Disordered" evidence="1">
    <location>
        <begin position="1"/>
        <end position="23"/>
    </location>
</feature>
<dbReference type="PANTHER" id="PTHR43224:SF1">
    <property type="entry name" value="AMIDINOTRANSFERASE"/>
    <property type="match status" value="1"/>
</dbReference>
<dbReference type="AlphaFoldDB" id="A0A401U6S9"/>
<comment type="caution">
    <text evidence="2">The sequence shown here is derived from an EMBL/GenBank/DDBJ whole genome shotgun (WGS) entry which is preliminary data.</text>
</comment>
<reference evidence="2 3" key="1">
    <citation type="submission" date="2018-11" db="EMBL/GenBank/DDBJ databases">
        <title>Chryseotalea sanarue gen. nov., sp., nov., a member of the family Cytophagaceae, isolated from a brackish lake in Hamamatsu Japan.</title>
        <authorList>
            <person name="Maejima Y."/>
            <person name="Iino T."/>
            <person name="Muraguchi Y."/>
            <person name="Fukuda K."/>
            <person name="Ohkuma M."/>
            <person name="Moriuchi R."/>
            <person name="Dohra H."/>
            <person name="Kimbara K."/>
            <person name="Shintani M."/>
        </authorList>
    </citation>
    <scope>NUCLEOTIDE SEQUENCE [LARGE SCALE GENOMIC DNA]</scope>
    <source>
        <strain evidence="2 3">Ys</strain>
    </source>
</reference>
<feature type="compositionally biased region" description="Polar residues" evidence="1">
    <location>
        <begin position="9"/>
        <end position="21"/>
    </location>
</feature>